<feature type="transmembrane region" description="Helical" evidence="1">
    <location>
        <begin position="16"/>
        <end position="34"/>
    </location>
</feature>
<evidence type="ECO:0000313" key="3">
    <source>
        <dbReference type="Proteomes" id="UP001519887"/>
    </source>
</evidence>
<proteinExistence type="predicted"/>
<reference evidence="2 3" key="1">
    <citation type="submission" date="2021-07" db="EMBL/GenBank/DDBJ databases">
        <title>Paenibacillus radiodurans sp. nov., isolated from the southeastern edge of Tengger Desert.</title>
        <authorList>
            <person name="Zhang G."/>
        </authorList>
    </citation>
    <scope>NUCLEOTIDE SEQUENCE [LARGE SCALE GENOMIC DNA]</scope>
    <source>
        <strain evidence="2 3">CCM 7311</strain>
    </source>
</reference>
<accession>A0ABS7BXH5</accession>
<name>A0ABS7BXH5_9BACL</name>
<comment type="caution">
    <text evidence="2">The sequence shown here is derived from an EMBL/GenBank/DDBJ whole genome shotgun (WGS) entry which is preliminary data.</text>
</comment>
<gene>
    <name evidence="2" type="ORF">K0U00_04835</name>
</gene>
<evidence type="ECO:0008006" key="4">
    <source>
        <dbReference type="Google" id="ProtNLM"/>
    </source>
</evidence>
<organism evidence="2 3">
    <name type="scientific">Paenibacillus sepulcri</name>
    <dbReference type="NCBI Taxonomy" id="359917"/>
    <lineage>
        <taxon>Bacteria</taxon>
        <taxon>Bacillati</taxon>
        <taxon>Bacillota</taxon>
        <taxon>Bacilli</taxon>
        <taxon>Bacillales</taxon>
        <taxon>Paenibacillaceae</taxon>
        <taxon>Paenibacillus</taxon>
    </lineage>
</organism>
<dbReference type="Proteomes" id="UP001519887">
    <property type="component" value="Unassembled WGS sequence"/>
</dbReference>
<feature type="transmembrane region" description="Helical" evidence="1">
    <location>
        <begin position="60"/>
        <end position="81"/>
    </location>
</feature>
<evidence type="ECO:0000256" key="1">
    <source>
        <dbReference type="SAM" id="Phobius"/>
    </source>
</evidence>
<feature type="transmembrane region" description="Helical" evidence="1">
    <location>
        <begin position="121"/>
        <end position="140"/>
    </location>
</feature>
<evidence type="ECO:0000313" key="2">
    <source>
        <dbReference type="EMBL" id="MBW7453358.1"/>
    </source>
</evidence>
<protein>
    <recommendedName>
        <fullName evidence="4">DUF2569 domain-containing protein</fullName>
    </recommendedName>
</protein>
<keyword evidence="1" id="KW-0812">Transmembrane</keyword>
<keyword evidence="1" id="KW-0472">Membrane</keyword>
<keyword evidence="1" id="KW-1133">Transmembrane helix</keyword>
<feature type="transmembrane region" description="Helical" evidence="1">
    <location>
        <begin position="93"/>
        <end position="115"/>
    </location>
</feature>
<keyword evidence="3" id="KW-1185">Reference proteome</keyword>
<sequence length="155" mass="17705">MDEFLKRSNRQAKAGIYSYLLSFATSALGIYLWFELRDLISSLLIVFNINPSAWRAIDNFSFLLLGILWLACVFFVQHVYHKSYLAGCLFRRVCLVIGIQMLIWSVIRLISVLVRSVIMDALGWTILICIGGVGISLIYYTRNKRTAMNAEEIKG</sequence>
<dbReference type="EMBL" id="JAHZIK010000065">
    <property type="protein sequence ID" value="MBW7453358.1"/>
    <property type="molecule type" value="Genomic_DNA"/>
</dbReference>
<dbReference type="RefSeq" id="WP_210044712.1">
    <property type="nucleotide sequence ID" value="NZ_JBHLVU010000077.1"/>
</dbReference>